<dbReference type="SUPFAM" id="SSF48150">
    <property type="entry name" value="DNA-glycosylase"/>
    <property type="match status" value="1"/>
</dbReference>
<dbReference type="Pfam" id="PF00730">
    <property type="entry name" value="HhH-GPD"/>
    <property type="match status" value="1"/>
</dbReference>
<keyword evidence="9 16" id="KW-0378">Hydrolase</keyword>
<evidence type="ECO:0000256" key="11">
    <source>
        <dbReference type="ARBA" id="ARBA00023014"/>
    </source>
</evidence>
<dbReference type="Gene3D" id="1.10.1670.10">
    <property type="entry name" value="Helix-hairpin-Helix base-excision DNA repair enzymes (C-terminal)"/>
    <property type="match status" value="1"/>
</dbReference>
<comment type="catalytic activity">
    <reaction evidence="1 14">
        <text>Hydrolyzes free adenine bases from 7,8-dihydro-8-oxoguanine:adenine mismatched double-stranded DNA, leaving an apurinic site.</text>
        <dbReference type="EC" id="3.2.2.31"/>
    </reaction>
</comment>
<comment type="similarity">
    <text evidence="3 14">Belongs to the Nth/MutY family.</text>
</comment>
<dbReference type="Proteomes" id="UP001595818">
    <property type="component" value="Unassembled WGS sequence"/>
</dbReference>
<comment type="caution">
    <text evidence="16">The sequence shown here is derived from an EMBL/GenBank/DDBJ whole genome shotgun (WGS) entry which is preliminary data.</text>
</comment>
<dbReference type="NCBIfam" id="TIGR01084">
    <property type="entry name" value="mutY"/>
    <property type="match status" value="1"/>
</dbReference>
<evidence type="ECO:0000256" key="4">
    <source>
        <dbReference type="ARBA" id="ARBA00012045"/>
    </source>
</evidence>
<dbReference type="EMBL" id="JBHSJJ010000001">
    <property type="protein sequence ID" value="MFC4870207.1"/>
    <property type="molecule type" value="Genomic_DNA"/>
</dbReference>
<evidence type="ECO:0000256" key="2">
    <source>
        <dbReference type="ARBA" id="ARBA00002933"/>
    </source>
</evidence>
<reference evidence="17" key="1">
    <citation type="journal article" date="2019" name="Int. J. Syst. Evol. Microbiol.">
        <title>The Global Catalogue of Microorganisms (GCM) 10K type strain sequencing project: providing services to taxonomists for standard genome sequencing and annotation.</title>
        <authorList>
            <consortium name="The Broad Institute Genomics Platform"/>
            <consortium name="The Broad Institute Genome Sequencing Center for Infectious Disease"/>
            <person name="Wu L."/>
            <person name="Ma J."/>
        </authorList>
    </citation>
    <scope>NUCLEOTIDE SEQUENCE [LARGE SCALE GENOMIC DNA]</scope>
    <source>
        <strain evidence="17">CGMCC 4.7466</strain>
    </source>
</reference>
<evidence type="ECO:0000256" key="13">
    <source>
        <dbReference type="ARBA" id="ARBA00023295"/>
    </source>
</evidence>
<protein>
    <recommendedName>
        <fullName evidence="5 14">Adenine DNA glycosylase</fullName>
        <ecNumber evidence="4 14">3.2.2.31</ecNumber>
    </recommendedName>
</protein>
<dbReference type="InterPro" id="IPR011257">
    <property type="entry name" value="DNA_glycosylase"/>
</dbReference>
<dbReference type="SMART" id="SM00478">
    <property type="entry name" value="ENDO3c"/>
    <property type="match status" value="1"/>
</dbReference>
<keyword evidence="10 14" id="KW-0408">Iron</keyword>
<dbReference type="InterPro" id="IPR000445">
    <property type="entry name" value="HhH_motif"/>
</dbReference>
<keyword evidence="6" id="KW-0004">4Fe-4S</keyword>
<keyword evidence="12" id="KW-0234">DNA repair</keyword>
<accession>A0ABV9SVF1</accession>
<dbReference type="InterPro" id="IPR044298">
    <property type="entry name" value="MIG/MutY"/>
</dbReference>
<dbReference type="InterPro" id="IPR023170">
    <property type="entry name" value="HhH_base_excis_C"/>
</dbReference>
<keyword evidence="17" id="KW-1185">Reference proteome</keyword>
<evidence type="ECO:0000256" key="10">
    <source>
        <dbReference type="ARBA" id="ARBA00023004"/>
    </source>
</evidence>
<dbReference type="Gene3D" id="1.10.340.30">
    <property type="entry name" value="Hypothetical protein, domain 2"/>
    <property type="match status" value="1"/>
</dbReference>
<evidence type="ECO:0000256" key="8">
    <source>
        <dbReference type="ARBA" id="ARBA00022763"/>
    </source>
</evidence>
<evidence type="ECO:0000256" key="1">
    <source>
        <dbReference type="ARBA" id="ARBA00000843"/>
    </source>
</evidence>
<feature type="domain" description="HhH-GPD" evidence="15">
    <location>
        <begin position="43"/>
        <end position="194"/>
    </location>
</feature>
<dbReference type="InterPro" id="IPR003265">
    <property type="entry name" value="HhH-GPD_domain"/>
</dbReference>
<keyword evidence="11" id="KW-0411">Iron-sulfur</keyword>
<dbReference type="PANTHER" id="PTHR42944">
    <property type="entry name" value="ADENINE DNA GLYCOSYLASE"/>
    <property type="match status" value="1"/>
</dbReference>
<dbReference type="InterPro" id="IPR005760">
    <property type="entry name" value="A/G_AdeGlyc_MutY"/>
</dbReference>
<dbReference type="RefSeq" id="WP_377060549.1">
    <property type="nucleotide sequence ID" value="NZ_JBHSJJ010000001.1"/>
</dbReference>
<dbReference type="GO" id="GO:0000701">
    <property type="term" value="F:purine-specific mismatch base pair DNA N-glycosylase activity"/>
    <property type="evidence" value="ECO:0007669"/>
    <property type="project" value="UniProtKB-EC"/>
</dbReference>
<organism evidence="16 17">
    <name type="scientific">Negadavirga shengliensis</name>
    <dbReference type="NCBI Taxonomy" id="1389218"/>
    <lineage>
        <taxon>Bacteria</taxon>
        <taxon>Pseudomonadati</taxon>
        <taxon>Bacteroidota</taxon>
        <taxon>Cytophagia</taxon>
        <taxon>Cytophagales</taxon>
        <taxon>Cyclobacteriaceae</taxon>
        <taxon>Negadavirga</taxon>
    </lineage>
</organism>
<dbReference type="PANTHER" id="PTHR42944:SF1">
    <property type="entry name" value="ADENINE DNA GLYCOSYLASE"/>
    <property type="match status" value="1"/>
</dbReference>
<dbReference type="InterPro" id="IPR015797">
    <property type="entry name" value="NUDIX_hydrolase-like_dom_sf"/>
</dbReference>
<keyword evidence="7" id="KW-0479">Metal-binding</keyword>
<evidence type="ECO:0000256" key="9">
    <source>
        <dbReference type="ARBA" id="ARBA00022801"/>
    </source>
</evidence>
<sequence length="365" mass="42363">MDLKILNIKYFTDQLLHWYPLHQRDLPWRSTDDPYIIWLSEIILQQTRVTQGLPYFYLFLEKFPDVFSLAKATEEEVMRCWQGLGYYSRARNLHRCAKEIVADHGGQFPDNYHELLKLKGVGSYTAAAIASFAFKEKVAVLDGNVFRVLSRYFGISEDISGTSGKKTFQKLANEVIPDDLSDVYNQAVMEFGALQCVPRSPVCKECPLALRCFAYQHQAVEQLPYKTKRVKINERYLWYFHIICDGHVVINRREDKDIWRGLVDFPSAEKAGLKHLEEVEPNELPVMTSLKHLGPVVDFPLQKPFKHVLTHQRIFASFAKITVPKEMKKQLGRWAEDNLYELAASEKLELLGKPKLIVRYLNHIK</sequence>
<dbReference type="CDD" id="cd03431">
    <property type="entry name" value="NUDIX_DNA_Glycosylase_C-MutY"/>
    <property type="match status" value="1"/>
</dbReference>
<dbReference type="InterPro" id="IPR029119">
    <property type="entry name" value="MutY_C"/>
</dbReference>
<dbReference type="EC" id="3.2.2.31" evidence="4 14"/>
<evidence type="ECO:0000313" key="16">
    <source>
        <dbReference type="EMBL" id="MFC4870207.1"/>
    </source>
</evidence>
<dbReference type="SUPFAM" id="SSF55811">
    <property type="entry name" value="Nudix"/>
    <property type="match status" value="1"/>
</dbReference>
<dbReference type="Pfam" id="PF14815">
    <property type="entry name" value="NUDIX_4"/>
    <property type="match status" value="1"/>
</dbReference>
<keyword evidence="8 14" id="KW-0227">DNA damage</keyword>
<evidence type="ECO:0000256" key="7">
    <source>
        <dbReference type="ARBA" id="ARBA00022723"/>
    </source>
</evidence>
<keyword evidence="13 14" id="KW-0326">Glycosidase</keyword>
<evidence type="ECO:0000259" key="15">
    <source>
        <dbReference type="SMART" id="SM00478"/>
    </source>
</evidence>
<dbReference type="Pfam" id="PF00633">
    <property type="entry name" value="HHH"/>
    <property type="match status" value="1"/>
</dbReference>
<evidence type="ECO:0000256" key="6">
    <source>
        <dbReference type="ARBA" id="ARBA00022485"/>
    </source>
</evidence>
<evidence type="ECO:0000256" key="14">
    <source>
        <dbReference type="RuleBase" id="RU365096"/>
    </source>
</evidence>
<comment type="cofactor">
    <cofactor evidence="14">
        <name>[4Fe-4S] cluster</name>
        <dbReference type="ChEBI" id="CHEBI:49883"/>
    </cofactor>
    <text evidence="14">Binds 1 [4Fe-4S] cluster.</text>
</comment>
<evidence type="ECO:0000313" key="17">
    <source>
        <dbReference type="Proteomes" id="UP001595818"/>
    </source>
</evidence>
<comment type="function">
    <text evidence="2">Adenine glycosylase active on G-A mispairs. MutY also corrects error-prone DNA synthesis past GO lesions which are due to the oxidatively damaged form of guanine: 7,8-dihydro-8-oxoguanine (8-oxo-dGTP).</text>
</comment>
<evidence type="ECO:0000256" key="5">
    <source>
        <dbReference type="ARBA" id="ARBA00022023"/>
    </source>
</evidence>
<proteinExistence type="inferred from homology"/>
<evidence type="ECO:0000256" key="3">
    <source>
        <dbReference type="ARBA" id="ARBA00008343"/>
    </source>
</evidence>
<gene>
    <name evidence="16" type="primary">mutY</name>
    <name evidence="16" type="ORF">ACFPFU_00810</name>
</gene>
<evidence type="ECO:0000256" key="12">
    <source>
        <dbReference type="ARBA" id="ARBA00023204"/>
    </source>
</evidence>
<dbReference type="CDD" id="cd00056">
    <property type="entry name" value="ENDO3c"/>
    <property type="match status" value="1"/>
</dbReference>
<name>A0ABV9SVF1_9BACT</name>